<reference evidence="17" key="1">
    <citation type="submission" date="2020-07" db="EMBL/GenBank/DDBJ databases">
        <title>Ethylene signaling mediates host invasion by parasitic plants.</title>
        <authorList>
            <person name="Yoshida S."/>
        </authorList>
    </citation>
    <scope>NUCLEOTIDE SEQUENCE</scope>
    <source>
        <strain evidence="17">Okayama</strain>
    </source>
</reference>
<evidence type="ECO:0000256" key="5">
    <source>
        <dbReference type="ARBA" id="ARBA00022640"/>
    </source>
</evidence>
<name>A0A830AXJ8_9LAMI</name>
<dbReference type="PANTHER" id="PTHR10543:SF26">
    <property type="entry name" value="9-CIS-EPOXYCAROTENOID DIOXYGENASE NCED3, CHLOROPLASTIC"/>
    <property type="match status" value="1"/>
</dbReference>
<dbReference type="Proteomes" id="UP000653305">
    <property type="component" value="Unassembled WGS sequence"/>
</dbReference>
<evidence type="ECO:0000256" key="10">
    <source>
        <dbReference type="ARBA" id="ARBA00023002"/>
    </source>
</evidence>
<feature type="compositionally biased region" description="Basic residues" evidence="16">
    <location>
        <begin position="335"/>
        <end position="347"/>
    </location>
</feature>
<dbReference type="OrthoDB" id="1069523at2759"/>
<evidence type="ECO:0000256" key="6">
    <source>
        <dbReference type="ARBA" id="ARBA00022723"/>
    </source>
</evidence>
<dbReference type="AlphaFoldDB" id="A0A830AXJ8"/>
<evidence type="ECO:0000256" key="3">
    <source>
        <dbReference type="ARBA" id="ARBA00006787"/>
    </source>
</evidence>
<dbReference type="GO" id="GO:0016121">
    <property type="term" value="P:carotene catabolic process"/>
    <property type="evidence" value="ECO:0007669"/>
    <property type="project" value="TreeGrafter"/>
</dbReference>
<organism evidence="17 18">
    <name type="scientific">Phtheirospermum japonicum</name>
    <dbReference type="NCBI Taxonomy" id="374723"/>
    <lineage>
        <taxon>Eukaryota</taxon>
        <taxon>Viridiplantae</taxon>
        <taxon>Streptophyta</taxon>
        <taxon>Embryophyta</taxon>
        <taxon>Tracheophyta</taxon>
        <taxon>Spermatophyta</taxon>
        <taxon>Magnoliopsida</taxon>
        <taxon>eudicotyledons</taxon>
        <taxon>Gunneridae</taxon>
        <taxon>Pentapetalae</taxon>
        <taxon>asterids</taxon>
        <taxon>lamiids</taxon>
        <taxon>Lamiales</taxon>
        <taxon>Orobanchaceae</taxon>
        <taxon>Orobanchaceae incertae sedis</taxon>
        <taxon>Phtheirospermum</taxon>
    </lineage>
</organism>
<dbReference type="PANTHER" id="PTHR10543">
    <property type="entry name" value="BETA-CAROTENE DIOXYGENASE"/>
    <property type="match status" value="1"/>
</dbReference>
<feature type="compositionally biased region" description="Basic and acidic residues" evidence="16">
    <location>
        <begin position="432"/>
        <end position="479"/>
    </location>
</feature>
<comment type="similarity">
    <text evidence="3">Belongs to the carotenoid oxygenase family.</text>
</comment>
<evidence type="ECO:0000256" key="11">
    <source>
        <dbReference type="ARBA" id="ARBA00023004"/>
    </source>
</evidence>
<keyword evidence="10" id="KW-0560">Oxidoreductase</keyword>
<evidence type="ECO:0000256" key="2">
    <source>
        <dbReference type="ARBA" id="ARBA00004229"/>
    </source>
</evidence>
<protein>
    <recommendedName>
        <fullName evidence="14">9-cis-epoxycarotenoid dioxygenase</fullName>
        <ecNumber evidence="14">1.13.11.51</ecNumber>
    </recommendedName>
</protein>
<feature type="region of interest" description="Disordered" evidence="16">
    <location>
        <begin position="432"/>
        <end position="489"/>
    </location>
</feature>
<evidence type="ECO:0000256" key="12">
    <source>
        <dbReference type="ARBA" id="ARBA00035929"/>
    </source>
</evidence>
<feature type="compositionally biased region" description="Basic residues" evidence="16">
    <location>
        <begin position="228"/>
        <end position="237"/>
    </location>
</feature>
<evidence type="ECO:0000256" key="4">
    <source>
        <dbReference type="ARBA" id="ARBA00022528"/>
    </source>
</evidence>
<proteinExistence type="inferred from homology"/>
<comment type="catalytic activity">
    <reaction evidence="15">
        <text>a 9-cis-epoxycarotenoid + O2 = a 12'-apo-carotenal + 2-cis,4-trans-xanthoxin</text>
        <dbReference type="Rhea" id="RHEA:23328"/>
        <dbReference type="ChEBI" id="CHEBI:15379"/>
        <dbReference type="ChEBI" id="CHEBI:32304"/>
        <dbReference type="ChEBI" id="CHEBI:51972"/>
        <dbReference type="ChEBI" id="CHEBI:51973"/>
        <dbReference type="EC" id="1.13.11.51"/>
    </reaction>
</comment>
<accession>A0A830AXJ8</accession>
<keyword evidence="11" id="KW-0408">Iron</keyword>
<sequence length="489" mass="54141">MSTSISSLIRPKHYSPSLQSENSLLQFRHPNKLPQRSSSSHTINCSLQAPTLHFPKKSTIATPQAQNKDSKPQWNIIQKAAAMALDAVESALTAHELDHPLPKTADPAVQIAGNFSPVPEHPATHQLPVTGKIPDSIQGVYVRNGANPLFEPVAGHHFFDGDGMIHAVQFKNGSASYACPLHRNPEARPGTGPGPAHFPQSHRRAPRPLRDRQADALLRARPVQAGRPRARHRRGQRRPGLLQQPPPSHVGGRSAIPRPRHPQRRSEDRGEVRLRGAAEVHHDRPPEARPGHRRDVRPQLRRHPEAVPQVLQVLQGRPKVRRRGDPRGRPDHDARLRHHGEARHRARPAGGVQAVRDDPRRVPGGVRQEQGGEVRSAGQGRKRRGEPAVGRGSRLLLLPSLERVGGAGVGRDRGDRVVYDPTRLDFQRVRRGAEERAVRDKAGFEDREVEQEGDHVRHRSGELGGRDGQQEQAREEDAVRVPGDSRAVA</sequence>
<evidence type="ECO:0000313" key="18">
    <source>
        <dbReference type="Proteomes" id="UP000653305"/>
    </source>
</evidence>
<comment type="cofactor">
    <cofactor evidence="1">
        <name>Fe(2+)</name>
        <dbReference type="ChEBI" id="CHEBI:29033"/>
    </cofactor>
</comment>
<evidence type="ECO:0000256" key="9">
    <source>
        <dbReference type="ARBA" id="ARBA00022964"/>
    </source>
</evidence>
<feature type="region of interest" description="Disordered" evidence="16">
    <location>
        <begin position="1"/>
        <end position="22"/>
    </location>
</feature>
<dbReference type="EC" id="1.13.11.51" evidence="14"/>
<comment type="subcellular location">
    <subcellularLocation>
        <location evidence="2">Plastid</location>
        <location evidence="2">Chloroplast</location>
    </subcellularLocation>
</comment>
<evidence type="ECO:0000256" key="8">
    <source>
        <dbReference type="ARBA" id="ARBA00022946"/>
    </source>
</evidence>
<feature type="compositionally biased region" description="Basic and acidic residues" evidence="16">
    <location>
        <begin position="323"/>
        <end position="334"/>
    </location>
</feature>
<keyword evidence="18" id="KW-1185">Reference proteome</keyword>
<evidence type="ECO:0000256" key="14">
    <source>
        <dbReference type="ARBA" id="ARBA00039007"/>
    </source>
</evidence>
<evidence type="ECO:0000256" key="16">
    <source>
        <dbReference type="SAM" id="MobiDB-lite"/>
    </source>
</evidence>
<dbReference type="InterPro" id="IPR004294">
    <property type="entry name" value="Carotenoid_Oase"/>
</dbReference>
<keyword evidence="9 17" id="KW-0223">Dioxygenase</keyword>
<dbReference type="GO" id="GO:0045549">
    <property type="term" value="F:9-cis-epoxycarotenoid dioxygenase activity"/>
    <property type="evidence" value="ECO:0007669"/>
    <property type="project" value="UniProtKB-EC"/>
</dbReference>
<gene>
    <name evidence="17" type="ORF">PHJA_000015200</name>
</gene>
<comment type="catalytic activity">
    <reaction evidence="13">
        <text>9'-cis-neoxanthin + O2 = (3S,5R,6R)-3,5-dihydroxy-6,7-didehydro-5,6-dihydro-12'-apo-beta-caroten-12'-al + 2-cis,4-trans-xanthoxin</text>
        <dbReference type="Rhea" id="RHEA:19677"/>
        <dbReference type="ChEBI" id="CHEBI:15379"/>
        <dbReference type="ChEBI" id="CHEBI:32304"/>
        <dbReference type="ChEBI" id="CHEBI:34596"/>
        <dbReference type="ChEBI" id="CHEBI:35306"/>
        <dbReference type="EC" id="1.13.11.51"/>
    </reaction>
</comment>
<dbReference type="GO" id="GO:0009688">
    <property type="term" value="P:abscisic acid biosynthetic process"/>
    <property type="evidence" value="ECO:0007669"/>
    <property type="project" value="UniProtKB-KW"/>
</dbReference>
<keyword evidence="8" id="KW-0809">Transit peptide</keyword>
<feature type="compositionally biased region" description="Basic and acidic residues" evidence="16">
    <location>
        <begin position="264"/>
        <end position="290"/>
    </location>
</feature>
<evidence type="ECO:0000256" key="7">
    <source>
        <dbReference type="ARBA" id="ARBA00022865"/>
    </source>
</evidence>
<dbReference type="GO" id="GO:0009570">
    <property type="term" value="C:chloroplast stroma"/>
    <property type="evidence" value="ECO:0007669"/>
    <property type="project" value="TreeGrafter"/>
</dbReference>
<dbReference type="EMBL" id="BMAC01000001">
    <property type="protein sequence ID" value="GFP78716.1"/>
    <property type="molecule type" value="Genomic_DNA"/>
</dbReference>
<evidence type="ECO:0000256" key="1">
    <source>
        <dbReference type="ARBA" id="ARBA00001954"/>
    </source>
</evidence>
<evidence type="ECO:0000256" key="13">
    <source>
        <dbReference type="ARBA" id="ARBA00036784"/>
    </source>
</evidence>
<evidence type="ECO:0000313" key="17">
    <source>
        <dbReference type="EMBL" id="GFP78716.1"/>
    </source>
</evidence>
<comment type="catalytic activity">
    <reaction evidence="12">
        <text>9-cis-violaxanthin + O2 = (3S,5R,6S)-5,6-epoxy-3-hydroxy-5,6-dihydro-12'-apo-beta-caroten-12'-al + 2-cis,4-trans-xanthoxin</text>
        <dbReference type="Rhea" id="RHEA:16541"/>
        <dbReference type="ChEBI" id="CHEBI:15379"/>
        <dbReference type="ChEBI" id="CHEBI:32304"/>
        <dbReference type="ChEBI" id="CHEBI:34597"/>
        <dbReference type="ChEBI" id="CHEBI:35305"/>
        <dbReference type="EC" id="1.13.11.51"/>
    </reaction>
</comment>
<feature type="region of interest" description="Disordered" evidence="16">
    <location>
        <begin position="181"/>
        <end position="395"/>
    </location>
</feature>
<feature type="compositionally biased region" description="Low complexity" evidence="16">
    <location>
        <begin position="215"/>
        <end position="227"/>
    </location>
</feature>
<evidence type="ECO:0000256" key="15">
    <source>
        <dbReference type="ARBA" id="ARBA00048369"/>
    </source>
</evidence>
<feature type="compositionally biased region" description="Basic and acidic residues" evidence="16">
    <location>
        <begin position="296"/>
        <end position="305"/>
    </location>
</feature>
<comment type="caution">
    <text evidence="17">The sequence shown here is derived from an EMBL/GenBank/DDBJ whole genome shotgun (WGS) entry which is preliminary data.</text>
</comment>
<dbReference type="Pfam" id="PF03055">
    <property type="entry name" value="RPE65"/>
    <property type="match status" value="1"/>
</dbReference>
<keyword evidence="5" id="KW-0934">Plastid</keyword>
<keyword evidence="7" id="KW-0937">Abscisic acid biosynthesis</keyword>
<dbReference type="GO" id="GO:0046872">
    <property type="term" value="F:metal ion binding"/>
    <property type="evidence" value="ECO:0007669"/>
    <property type="project" value="UniProtKB-KW"/>
</dbReference>
<keyword evidence="4" id="KW-0150">Chloroplast</keyword>
<keyword evidence="6" id="KW-0479">Metal-binding</keyword>